<dbReference type="EMBL" id="LBPO01000001">
    <property type="protein sequence ID" value="KKP59616.1"/>
    <property type="molecule type" value="Genomic_DNA"/>
</dbReference>
<name>A0A0G0B7D9_9BACT</name>
<comment type="catalytic activity">
    <reaction evidence="5">
        <text>dUTP + H2O = dUMP + diphosphate + H(+)</text>
        <dbReference type="Rhea" id="RHEA:10248"/>
        <dbReference type="ChEBI" id="CHEBI:15377"/>
        <dbReference type="ChEBI" id="CHEBI:15378"/>
        <dbReference type="ChEBI" id="CHEBI:33019"/>
        <dbReference type="ChEBI" id="CHEBI:61555"/>
        <dbReference type="ChEBI" id="CHEBI:246422"/>
        <dbReference type="EC" id="3.6.1.23"/>
    </reaction>
</comment>
<dbReference type="GO" id="GO:0046081">
    <property type="term" value="P:dUTP catabolic process"/>
    <property type="evidence" value="ECO:0007669"/>
    <property type="project" value="InterPro"/>
</dbReference>
<dbReference type="Pfam" id="PF00692">
    <property type="entry name" value="dUTPase"/>
    <property type="match status" value="1"/>
</dbReference>
<evidence type="ECO:0000256" key="2">
    <source>
        <dbReference type="ARBA" id="ARBA00012379"/>
    </source>
</evidence>
<dbReference type="InterPro" id="IPR029054">
    <property type="entry name" value="dUTPase-like"/>
</dbReference>
<evidence type="ECO:0000313" key="7">
    <source>
        <dbReference type="EMBL" id="KKP59616.1"/>
    </source>
</evidence>
<dbReference type="InterPro" id="IPR033704">
    <property type="entry name" value="dUTPase_trimeric"/>
</dbReference>
<feature type="domain" description="dUTPase-like" evidence="6">
    <location>
        <begin position="14"/>
        <end position="139"/>
    </location>
</feature>
<comment type="caution">
    <text evidence="7">The sequence shown here is derived from an EMBL/GenBank/DDBJ whole genome shotgun (WGS) entry which is preliminary data.</text>
</comment>
<dbReference type="CDD" id="cd07557">
    <property type="entry name" value="trimeric_dUTPase"/>
    <property type="match status" value="1"/>
</dbReference>
<dbReference type="NCBIfam" id="TIGR00576">
    <property type="entry name" value="dut"/>
    <property type="match status" value="1"/>
</dbReference>
<evidence type="ECO:0000256" key="5">
    <source>
        <dbReference type="ARBA" id="ARBA00047686"/>
    </source>
</evidence>
<protein>
    <recommendedName>
        <fullName evidence="2">dUTP diphosphatase</fullName>
        <ecNumber evidence="2">3.6.1.23</ecNumber>
    </recommendedName>
</protein>
<evidence type="ECO:0000256" key="3">
    <source>
        <dbReference type="ARBA" id="ARBA00022801"/>
    </source>
</evidence>
<evidence type="ECO:0000313" key="8">
    <source>
        <dbReference type="Proteomes" id="UP000034927"/>
    </source>
</evidence>
<dbReference type="Proteomes" id="UP000034927">
    <property type="component" value="Unassembled WGS sequence"/>
</dbReference>
<dbReference type="GO" id="GO:0000287">
    <property type="term" value="F:magnesium ion binding"/>
    <property type="evidence" value="ECO:0007669"/>
    <property type="project" value="InterPro"/>
</dbReference>
<reference evidence="7 8" key="1">
    <citation type="journal article" date="2015" name="Nature">
        <title>rRNA introns, odd ribosomes, and small enigmatic genomes across a large radiation of phyla.</title>
        <authorList>
            <person name="Brown C.T."/>
            <person name="Hug L.A."/>
            <person name="Thomas B.C."/>
            <person name="Sharon I."/>
            <person name="Castelle C.J."/>
            <person name="Singh A."/>
            <person name="Wilkins M.J."/>
            <person name="Williams K.H."/>
            <person name="Banfield J.F."/>
        </authorList>
    </citation>
    <scope>NUCLEOTIDE SEQUENCE [LARGE SCALE GENOMIC DNA]</scope>
</reference>
<accession>A0A0G0B7D9</accession>
<organism evidence="7 8">
    <name type="scientific">Candidatus Magasanikbacteria bacterium GW2011_GWC2_34_16</name>
    <dbReference type="NCBI Taxonomy" id="1619045"/>
    <lineage>
        <taxon>Bacteria</taxon>
        <taxon>Candidatus Magasanikiibacteriota</taxon>
    </lineage>
</organism>
<evidence type="ECO:0000256" key="4">
    <source>
        <dbReference type="ARBA" id="ARBA00023080"/>
    </source>
</evidence>
<dbReference type="AlphaFoldDB" id="A0A0G0B7D9"/>
<dbReference type="GO" id="GO:0006226">
    <property type="term" value="P:dUMP biosynthetic process"/>
    <property type="evidence" value="ECO:0007669"/>
    <property type="project" value="InterPro"/>
</dbReference>
<dbReference type="Gene3D" id="2.70.40.10">
    <property type="match status" value="1"/>
</dbReference>
<evidence type="ECO:0000256" key="1">
    <source>
        <dbReference type="ARBA" id="ARBA00006581"/>
    </source>
</evidence>
<gene>
    <name evidence="7" type="ORF">UR53_C0001G0116</name>
</gene>
<proteinExistence type="inferred from homology"/>
<dbReference type="GO" id="GO:0004170">
    <property type="term" value="F:dUTP diphosphatase activity"/>
    <property type="evidence" value="ECO:0007669"/>
    <property type="project" value="UniProtKB-EC"/>
</dbReference>
<evidence type="ECO:0000259" key="6">
    <source>
        <dbReference type="Pfam" id="PF00692"/>
    </source>
</evidence>
<dbReference type="PANTHER" id="PTHR11241">
    <property type="entry name" value="DEOXYURIDINE 5'-TRIPHOSPHATE NUCLEOTIDOHYDROLASE"/>
    <property type="match status" value="1"/>
</dbReference>
<dbReference type="SUPFAM" id="SSF51283">
    <property type="entry name" value="dUTPase-like"/>
    <property type="match status" value="1"/>
</dbReference>
<comment type="similarity">
    <text evidence="1">Belongs to the dUTPase family.</text>
</comment>
<dbReference type="InterPro" id="IPR008181">
    <property type="entry name" value="dUTPase"/>
</dbReference>
<sequence length="140" mass="15304">MKIKIKRLHPDALLPTYAHPGDVGMDLYSLEDYNLQPGERKIFPVGFALEFEAGYAAIVKDKSSLPKNGGLHTMGGVFDAGYRGEYNVQLINLGNEPYQIEKGNKIAQLIIYPIAIAELEETAELSDSSRGDGKFGSTGK</sequence>
<dbReference type="InterPro" id="IPR036157">
    <property type="entry name" value="dUTPase-like_sf"/>
</dbReference>
<dbReference type="NCBIfam" id="NF001862">
    <property type="entry name" value="PRK00601.1"/>
    <property type="match status" value="1"/>
</dbReference>
<keyword evidence="4" id="KW-0546">Nucleotide metabolism</keyword>
<dbReference type="EC" id="3.6.1.23" evidence="2"/>
<keyword evidence="3 7" id="KW-0378">Hydrolase</keyword>
<dbReference type="PANTHER" id="PTHR11241:SF0">
    <property type="entry name" value="DEOXYURIDINE 5'-TRIPHOSPHATE NUCLEOTIDOHYDROLASE"/>
    <property type="match status" value="1"/>
</dbReference>